<dbReference type="InterPro" id="IPR032466">
    <property type="entry name" value="Metal_Hydrolase"/>
</dbReference>
<protein>
    <submittedName>
        <fullName evidence="3">Amidohydrolase family protein</fullName>
    </submittedName>
</protein>
<comment type="caution">
    <text evidence="3">The sequence shown here is derived from an EMBL/GenBank/DDBJ whole genome shotgun (WGS) entry which is preliminary data.</text>
</comment>
<feature type="domain" description="Amidohydrolase-related" evidence="2">
    <location>
        <begin position="11"/>
        <end position="313"/>
    </location>
</feature>
<dbReference type="SUPFAM" id="SSF51556">
    <property type="entry name" value="Metallo-dependent hydrolases"/>
    <property type="match status" value="1"/>
</dbReference>
<dbReference type="PANTHER" id="PTHR21240">
    <property type="entry name" value="2-AMINO-3-CARBOXYLMUCONATE-6-SEMIALDEHYDE DECARBOXYLASE"/>
    <property type="match status" value="1"/>
</dbReference>
<evidence type="ECO:0000256" key="1">
    <source>
        <dbReference type="ARBA" id="ARBA00023239"/>
    </source>
</evidence>
<dbReference type="PANTHER" id="PTHR21240:SF28">
    <property type="entry name" value="ISO-OROTATE DECARBOXYLASE (EUROFUNG)"/>
    <property type="match status" value="1"/>
</dbReference>
<evidence type="ECO:0000313" key="3">
    <source>
        <dbReference type="EMBL" id="MDO7883299.1"/>
    </source>
</evidence>
<sequence>MRDSAWGFPIIDVHCHFPVPDEYPNWLEQTYVAEHGVEKWQKVRSDWRWYQEEWWSRFGFPFPEDVEPAADVQARRWQEEVDAASLEAVVFMTGGSNDTLATALEGHPRMLGFAHHDPFSPAAAAELRRAVAERGLRGYKVIAPALPGPIDSRELYPVWAVAEELGIPVLVHFGTNDGGGGTAWHENISPLRLHDVAKAFPTVPFIVPHFGCSYPGELLQLMWACRNVHVDTSGNNEWIRWMPYPLSLADLFHRFHDTVGPERILFGSDSASFPRGLARKYYELQLEAVAEAGIPDADRDLVFAGNAARLLGLDGTLDGDGEG</sequence>
<keyword evidence="4" id="KW-1185">Reference proteome</keyword>
<dbReference type="InterPro" id="IPR006680">
    <property type="entry name" value="Amidohydro-rel"/>
</dbReference>
<dbReference type="RefSeq" id="WP_305003729.1">
    <property type="nucleotide sequence ID" value="NZ_JAUQUB010000004.1"/>
</dbReference>
<organism evidence="3 4">
    <name type="scientific">Antiquaquibacter soli</name>
    <dbReference type="NCBI Taxonomy" id="3064523"/>
    <lineage>
        <taxon>Bacteria</taxon>
        <taxon>Bacillati</taxon>
        <taxon>Actinomycetota</taxon>
        <taxon>Actinomycetes</taxon>
        <taxon>Micrococcales</taxon>
        <taxon>Microbacteriaceae</taxon>
        <taxon>Antiquaquibacter</taxon>
    </lineage>
</organism>
<name>A0ABT9BRM5_9MICO</name>
<reference evidence="3 4" key="1">
    <citation type="submission" date="2023-07" db="EMBL/GenBank/DDBJ databases">
        <title>Protaetiibacter sp. nov WY-16 isolated from soil.</title>
        <authorList>
            <person name="Liu B."/>
            <person name="Wan Y."/>
        </authorList>
    </citation>
    <scope>NUCLEOTIDE SEQUENCE [LARGE SCALE GENOMIC DNA]</scope>
    <source>
        <strain evidence="3 4">WY-16</strain>
    </source>
</reference>
<proteinExistence type="predicted"/>
<dbReference type="Gene3D" id="3.20.20.140">
    <property type="entry name" value="Metal-dependent hydrolases"/>
    <property type="match status" value="1"/>
</dbReference>
<dbReference type="InterPro" id="IPR032465">
    <property type="entry name" value="ACMSD"/>
</dbReference>
<gene>
    <name evidence="3" type="ORF">Q5716_13775</name>
</gene>
<evidence type="ECO:0000313" key="4">
    <source>
        <dbReference type="Proteomes" id="UP001241072"/>
    </source>
</evidence>
<dbReference type="EMBL" id="JAUQUB010000004">
    <property type="protein sequence ID" value="MDO7883299.1"/>
    <property type="molecule type" value="Genomic_DNA"/>
</dbReference>
<evidence type="ECO:0000259" key="2">
    <source>
        <dbReference type="Pfam" id="PF04909"/>
    </source>
</evidence>
<dbReference type="Pfam" id="PF04909">
    <property type="entry name" value="Amidohydro_2"/>
    <property type="match status" value="1"/>
</dbReference>
<accession>A0ABT9BRM5</accession>
<keyword evidence="1" id="KW-0456">Lyase</keyword>
<dbReference type="Proteomes" id="UP001241072">
    <property type="component" value="Unassembled WGS sequence"/>
</dbReference>